<keyword evidence="4" id="KW-0677">Repeat</keyword>
<dbReference type="GO" id="GO:0006661">
    <property type="term" value="P:phosphatidylinositol biosynthetic process"/>
    <property type="evidence" value="ECO:0007669"/>
    <property type="project" value="InterPro"/>
</dbReference>
<comment type="subcellular location">
    <subcellularLocation>
        <location evidence="1">Endomembrane system</location>
    </subcellularLocation>
</comment>
<keyword evidence="10" id="KW-1185">Reference proteome</keyword>
<evidence type="ECO:0000256" key="6">
    <source>
        <dbReference type="ARBA" id="ARBA00045654"/>
    </source>
</evidence>
<dbReference type="GO" id="GO:0010008">
    <property type="term" value="C:endosome membrane"/>
    <property type="evidence" value="ECO:0007669"/>
    <property type="project" value="TreeGrafter"/>
</dbReference>
<dbReference type="InterPro" id="IPR011989">
    <property type="entry name" value="ARM-like"/>
</dbReference>
<dbReference type="InterPro" id="IPR026825">
    <property type="entry name" value="Vac14"/>
</dbReference>
<evidence type="ECO:0000256" key="5">
    <source>
        <dbReference type="ARBA" id="ARBA00023136"/>
    </source>
</evidence>
<dbReference type="Pfam" id="PF11916">
    <property type="entry name" value="Vac14_Fig4_bd"/>
    <property type="match status" value="1"/>
</dbReference>
<dbReference type="OMA" id="QCYQHVS"/>
<dbReference type="AlphaFoldDB" id="A0A9Q0RP09"/>
<feature type="domain" description="Vacuolar protein 14 C-terminal Fig4-binding" evidence="8">
    <location>
        <begin position="456"/>
        <end position="633"/>
    </location>
</feature>
<dbReference type="PANTHER" id="PTHR16023:SF0">
    <property type="entry name" value="PROTEIN VAC14 HOMOLOG"/>
    <property type="match status" value="1"/>
</dbReference>
<evidence type="ECO:0000256" key="1">
    <source>
        <dbReference type="ARBA" id="ARBA00004308"/>
    </source>
</evidence>
<dbReference type="GO" id="GO:0070772">
    <property type="term" value="C:PAS complex"/>
    <property type="evidence" value="ECO:0007669"/>
    <property type="project" value="InterPro"/>
</dbReference>
<keyword evidence="5" id="KW-0472">Membrane</keyword>
<comment type="function">
    <text evidence="6">Scaffold protein component of the PI(3,5)P2 regulatory complex which regulates both the synthesis and turnover of phosphatidylinositol 3,5-bisphosphate (PtdIns(3,5)P2). Pentamerizes into a star-shaped structure and nucleates the assembly of the complex. The pentamer binds a single copy each of PIKFYVE and FIG4 and coordinates both PIKfyve kinase activity and FIG4 phosphatase activity, being required to maintain normal levels of phosphatidylinositol 3-phosphate (PtdIns(3)P) and phosphatidylinositol 5-phosphate (PtdIns(5)P). Plays a role in the biogenesis of endosome carrier vesicles (ECV) / multivesicular bodies (MVB) transport intermediates from early endosomes.</text>
</comment>
<evidence type="ECO:0000313" key="10">
    <source>
        <dbReference type="Proteomes" id="UP001142055"/>
    </source>
</evidence>
<accession>A0A9Q0RP09</accession>
<evidence type="ECO:0000256" key="2">
    <source>
        <dbReference type="ARBA" id="ARBA00010225"/>
    </source>
</evidence>
<reference evidence="9" key="1">
    <citation type="submission" date="2022-12" db="EMBL/GenBank/DDBJ databases">
        <title>Genome assemblies of Blomia tropicalis.</title>
        <authorList>
            <person name="Cui Y."/>
        </authorList>
    </citation>
    <scope>NUCLEOTIDE SEQUENCE</scope>
    <source>
        <tissue evidence="9">Adult mites</tissue>
    </source>
</reference>
<comment type="caution">
    <text evidence="9">The sequence shown here is derived from an EMBL/GenBank/DDBJ whole genome shotgun (WGS) entry which is preliminary data.</text>
</comment>
<gene>
    <name evidence="9" type="ORF">RDWZM_007083</name>
</gene>
<proteinExistence type="inferred from homology"/>
<dbReference type="SUPFAM" id="SSF48371">
    <property type="entry name" value="ARM repeat"/>
    <property type="match status" value="1"/>
</dbReference>
<evidence type="ECO:0000256" key="3">
    <source>
        <dbReference type="ARBA" id="ARBA00013840"/>
    </source>
</evidence>
<dbReference type="Pfam" id="PF12755">
    <property type="entry name" value="Vac14_Fab1_bd"/>
    <property type="match status" value="1"/>
</dbReference>
<dbReference type="Proteomes" id="UP001142055">
    <property type="component" value="Chromosome 2"/>
</dbReference>
<comment type="subunit">
    <text evidence="7">Forms pentamers. Component of the PI(3,5)P2 regulatory complex/PAS complex, at least composed of PIKFYVE, FIG4 and VAC14. VAC14 nucleates the assembly of the complex and serves as a scaffold by pentamerizing into a star-shaped structure, which can bind a single copy each of PIKFYVE and FIG4 and coordinates their activities. Interacts with NOS1.</text>
</comment>
<evidence type="ECO:0000256" key="7">
    <source>
        <dbReference type="ARBA" id="ARBA00047092"/>
    </source>
</evidence>
<dbReference type="InterPro" id="IPR016024">
    <property type="entry name" value="ARM-type_fold"/>
</dbReference>
<evidence type="ECO:0000259" key="8">
    <source>
        <dbReference type="Pfam" id="PF11916"/>
    </source>
</evidence>
<sequence>MNSSPIQLPPLCIRSLNDKVFEKKKAACRQIEIMTKEWNTLGCSDQIKELIAYFVQDFINNPQPNSKIGGLLALSSVAIALDKDSSLYIKDIIRPIFSCAYDCNRDVRYRALEALYNVVKCVRGRILIYLDEIFDTIIRMCEDSDLSIREASNLVDKLIKDIIIENSTFNVVTLVEIIRERIYALTPNTRKMILSWISFLDSVPDVDLLIFIQDILDGLLKISCDANLDIRRTAEAILREFFDKIKYEHEKVEFKPLIKILLIHVQTDNQLVQEISLQCDQDSNDKIDATLQKRNTEMAKNLNEDLMNLVTKFKYDTLMTQNGKPLESENFTFDNIHDKSITHNQEEQFKISRILIVLVNELELGPKSSNQTKVAILEWILQIYTNLEIDIDDQLQTRLFDVLLNTLPDSSENVVTMDLKVLGKVIFKNSNTEDNSRNCKKLIKPLVDLFYNNGNQIAKDRRAFIICQLCTIMDGQLVYISFSEILLNYDRKFVRSMVHTLNTILLTSKELNQLRIELKCIGRNRESIRLFTFLYKTWCHSAVSVVSLCLMTKCYRHASELIMHFGNLNITIDILMEIDQLIQLLESPIFTSLRLDLLDTDKQYYLRKSLQGLLMLLPQSETFRLLRKRLQCVPILEARSTKDDSSKTKDELSKQIDFKELFAYFVEAQKTQMG</sequence>
<dbReference type="InterPro" id="IPR021841">
    <property type="entry name" value="VAC14_Fig4p-bd"/>
</dbReference>
<organism evidence="9 10">
    <name type="scientific">Blomia tropicalis</name>
    <name type="common">Mite</name>
    <dbReference type="NCBI Taxonomy" id="40697"/>
    <lineage>
        <taxon>Eukaryota</taxon>
        <taxon>Metazoa</taxon>
        <taxon>Ecdysozoa</taxon>
        <taxon>Arthropoda</taxon>
        <taxon>Chelicerata</taxon>
        <taxon>Arachnida</taxon>
        <taxon>Acari</taxon>
        <taxon>Acariformes</taxon>
        <taxon>Sarcoptiformes</taxon>
        <taxon>Astigmata</taxon>
        <taxon>Glycyphagoidea</taxon>
        <taxon>Echimyopodidae</taxon>
        <taxon>Blomia</taxon>
    </lineage>
</organism>
<dbReference type="PANTHER" id="PTHR16023">
    <property type="entry name" value="TAX1 BINDING PROTEIN-RELATED"/>
    <property type="match status" value="1"/>
</dbReference>
<evidence type="ECO:0000313" key="9">
    <source>
        <dbReference type="EMBL" id="KAJ6221271.1"/>
    </source>
</evidence>
<dbReference type="Gene3D" id="1.25.10.10">
    <property type="entry name" value="Leucine-rich Repeat Variant"/>
    <property type="match status" value="2"/>
</dbReference>
<comment type="similarity">
    <text evidence="2">Belongs to the VAC14 family.</text>
</comment>
<protein>
    <recommendedName>
        <fullName evidence="3">Protein VAC14 homolog</fullName>
    </recommendedName>
</protein>
<dbReference type="EMBL" id="JAPWDV010000002">
    <property type="protein sequence ID" value="KAJ6221271.1"/>
    <property type="molecule type" value="Genomic_DNA"/>
</dbReference>
<name>A0A9Q0RP09_BLOTA</name>
<evidence type="ECO:0000256" key="4">
    <source>
        <dbReference type="ARBA" id="ARBA00022737"/>
    </source>
</evidence>